<name>A0A6M3LQ92_9ZZZZ</name>
<accession>A0A6M3LQ92</accession>
<protein>
    <submittedName>
        <fullName evidence="1">Uncharacterized protein</fullName>
    </submittedName>
</protein>
<dbReference type="AlphaFoldDB" id="A0A6M3LQ92"/>
<reference evidence="1" key="1">
    <citation type="submission" date="2020-03" db="EMBL/GenBank/DDBJ databases">
        <title>The deep terrestrial virosphere.</title>
        <authorList>
            <person name="Holmfeldt K."/>
            <person name="Nilsson E."/>
            <person name="Simone D."/>
            <person name="Lopez-Fernandez M."/>
            <person name="Wu X."/>
            <person name="de Brujin I."/>
            <person name="Lundin D."/>
            <person name="Andersson A."/>
            <person name="Bertilsson S."/>
            <person name="Dopson M."/>
        </authorList>
    </citation>
    <scope>NUCLEOTIDE SEQUENCE</scope>
    <source>
        <strain evidence="1">MM415B07318</strain>
    </source>
</reference>
<evidence type="ECO:0000313" key="1">
    <source>
        <dbReference type="EMBL" id="QJA96823.1"/>
    </source>
</evidence>
<sequence>MDEIEKTVNKYIKGVQAGKILACRGGEEMENDIEKRLCSGIKTLDSLRFKAAGSRTGCITVSIEELNAVREEIGETQGVKGGIEKDSEYFKISKERIS</sequence>
<organism evidence="1">
    <name type="scientific">viral metagenome</name>
    <dbReference type="NCBI Taxonomy" id="1070528"/>
    <lineage>
        <taxon>unclassified sequences</taxon>
        <taxon>metagenomes</taxon>
        <taxon>organismal metagenomes</taxon>
    </lineage>
</organism>
<gene>
    <name evidence="1" type="ORF">MM415B07318_0002</name>
</gene>
<dbReference type="EMBL" id="MT143437">
    <property type="protein sequence ID" value="QJA96823.1"/>
    <property type="molecule type" value="Genomic_DNA"/>
</dbReference>
<proteinExistence type="predicted"/>